<keyword evidence="7" id="KW-1015">Disulfide bond</keyword>
<evidence type="ECO:0000256" key="8">
    <source>
        <dbReference type="ARBA" id="ARBA00023198"/>
    </source>
</evidence>
<sequence>MAASGDVRLLCWTVVFLSLCYMVRGGDQAVDCCLRVSKNKIPVTILASYWTQNKDQGCNINAVVFITEKGRQLCAPPDAHWVRRRMAKLDARVKCRENNFMGDECKGRN</sequence>
<accession>A0AAV6H1X5</accession>
<feature type="chain" id="PRO_5043111028" description="C-C motif chemokine" evidence="9">
    <location>
        <begin position="26"/>
        <end position="109"/>
    </location>
</feature>
<evidence type="ECO:0000259" key="10">
    <source>
        <dbReference type="SMART" id="SM00199"/>
    </source>
</evidence>
<dbReference type="CDD" id="cd00272">
    <property type="entry name" value="Chemokine_CC"/>
    <property type="match status" value="1"/>
</dbReference>
<evidence type="ECO:0000256" key="7">
    <source>
        <dbReference type="ARBA" id="ARBA00023157"/>
    </source>
</evidence>
<protein>
    <recommendedName>
        <fullName evidence="9">C-C motif chemokine</fullName>
    </recommendedName>
</protein>
<gene>
    <name evidence="11" type="ORF">AALO_G00067750</name>
</gene>
<evidence type="ECO:0000256" key="5">
    <source>
        <dbReference type="ARBA" id="ARBA00022525"/>
    </source>
</evidence>
<reference evidence="11" key="1">
    <citation type="submission" date="2020-10" db="EMBL/GenBank/DDBJ databases">
        <title>Chromosome-scale genome assembly of the Allis shad, Alosa alosa.</title>
        <authorList>
            <person name="Margot Z."/>
            <person name="Christophe K."/>
            <person name="Cabau C."/>
            <person name="Louis A."/>
            <person name="Berthelot C."/>
            <person name="Parey E."/>
            <person name="Roest Crollius H."/>
            <person name="Montfort J."/>
            <person name="Robinson-Rechavi M."/>
            <person name="Bucao C."/>
            <person name="Bouchez O."/>
            <person name="Gislard M."/>
            <person name="Lluch J."/>
            <person name="Milhes M."/>
            <person name="Lampietro C."/>
            <person name="Lopez Roques C."/>
            <person name="Donnadieu C."/>
            <person name="Braasch I."/>
            <person name="Desvignes T."/>
            <person name="Postlethwait J."/>
            <person name="Bobe J."/>
            <person name="Guiguen Y."/>
        </authorList>
    </citation>
    <scope>NUCLEOTIDE SEQUENCE</scope>
    <source>
        <strain evidence="11">M-15738</strain>
        <tissue evidence="11">Blood</tissue>
    </source>
</reference>
<dbReference type="AlphaFoldDB" id="A0AAV6H1X5"/>
<evidence type="ECO:0000256" key="4">
    <source>
        <dbReference type="ARBA" id="ARBA00022514"/>
    </source>
</evidence>
<dbReference type="InterPro" id="IPR000827">
    <property type="entry name" value="Chemokine_CC_CS"/>
</dbReference>
<dbReference type="GO" id="GO:0005615">
    <property type="term" value="C:extracellular space"/>
    <property type="evidence" value="ECO:0007669"/>
    <property type="project" value="UniProtKB-KW"/>
</dbReference>
<keyword evidence="8" id="KW-0395">Inflammatory response</keyword>
<comment type="similarity">
    <text evidence="2 9">Belongs to the intercrine beta (chemokine CC) family.</text>
</comment>
<keyword evidence="6 9" id="KW-0732">Signal</keyword>
<comment type="caution">
    <text evidence="11">The sequence shown here is derived from an EMBL/GenBank/DDBJ whole genome shotgun (WGS) entry which is preliminary data.</text>
</comment>
<keyword evidence="4 9" id="KW-0202">Cytokine</keyword>
<evidence type="ECO:0000313" key="12">
    <source>
        <dbReference type="Proteomes" id="UP000823561"/>
    </source>
</evidence>
<evidence type="ECO:0000256" key="1">
    <source>
        <dbReference type="ARBA" id="ARBA00004613"/>
    </source>
</evidence>
<keyword evidence="3 9" id="KW-0145">Chemotaxis</keyword>
<dbReference type="InterPro" id="IPR001811">
    <property type="entry name" value="Chemokine_IL8-like_dom"/>
</dbReference>
<feature type="signal peptide" evidence="9">
    <location>
        <begin position="1"/>
        <end position="25"/>
    </location>
</feature>
<dbReference type="InterPro" id="IPR036048">
    <property type="entry name" value="Interleukin_8-like_sf"/>
</dbReference>
<dbReference type="Proteomes" id="UP000823561">
    <property type="component" value="Chromosome 5"/>
</dbReference>
<proteinExistence type="inferred from homology"/>
<dbReference type="FunFam" id="2.40.50.40:FF:000012">
    <property type="entry name" value="C-C motif chemokine"/>
    <property type="match status" value="1"/>
</dbReference>
<dbReference type="SMART" id="SM00199">
    <property type="entry name" value="SCY"/>
    <property type="match status" value="1"/>
</dbReference>
<dbReference type="EMBL" id="JADWDJ010000005">
    <property type="protein sequence ID" value="KAG5281130.1"/>
    <property type="molecule type" value="Genomic_DNA"/>
</dbReference>
<dbReference type="Gene3D" id="2.40.50.40">
    <property type="match status" value="1"/>
</dbReference>
<organism evidence="11 12">
    <name type="scientific">Alosa alosa</name>
    <name type="common">allis shad</name>
    <dbReference type="NCBI Taxonomy" id="278164"/>
    <lineage>
        <taxon>Eukaryota</taxon>
        <taxon>Metazoa</taxon>
        <taxon>Chordata</taxon>
        <taxon>Craniata</taxon>
        <taxon>Vertebrata</taxon>
        <taxon>Euteleostomi</taxon>
        <taxon>Actinopterygii</taxon>
        <taxon>Neopterygii</taxon>
        <taxon>Teleostei</taxon>
        <taxon>Clupei</taxon>
        <taxon>Clupeiformes</taxon>
        <taxon>Clupeoidei</taxon>
        <taxon>Clupeidae</taxon>
        <taxon>Alosa</taxon>
    </lineage>
</organism>
<dbReference type="Pfam" id="PF00048">
    <property type="entry name" value="IL8"/>
    <property type="match status" value="1"/>
</dbReference>
<dbReference type="PANTHER" id="PTHR12015">
    <property type="entry name" value="SMALL INDUCIBLE CYTOKINE A"/>
    <property type="match status" value="1"/>
</dbReference>
<name>A0AAV6H1X5_9TELE</name>
<evidence type="ECO:0000256" key="6">
    <source>
        <dbReference type="ARBA" id="ARBA00022729"/>
    </source>
</evidence>
<dbReference type="GO" id="GO:0006954">
    <property type="term" value="P:inflammatory response"/>
    <property type="evidence" value="ECO:0007669"/>
    <property type="project" value="UniProtKB-KW"/>
</dbReference>
<evidence type="ECO:0000256" key="2">
    <source>
        <dbReference type="ARBA" id="ARBA00010868"/>
    </source>
</evidence>
<dbReference type="SUPFAM" id="SSF54117">
    <property type="entry name" value="Interleukin 8-like chemokines"/>
    <property type="match status" value="1"/>
</dbReference>
<feature type="domain" description="Chemokine interleukin-8-like" evidence="10">
    <location>
        <begin position="29"/>
        <end position="89"/>
    </location>
</feature>
<dbReference type="PROSITE" id="PS00472">
    <property type="entry name" value="SMALL_CYTOKINES_CC"/>
    <property type="match status" value="1"/>
</dbReference>
<keyword evidence="12" id="KW-1185">Reference proteome</keyword>
<keyword evidence="5 9" id="KW-0964">Secreted</keyword>
<dbReference type="InterPro" id="IPR039809">
    <property type="entry name" value="Chemokine_b/g/d"/>
</dbReference>
<evidence type="ECO:0000256" key="3">
    <source>
        <dbReference type="ARBA" id="ARBA00022500"/>
    </source>
</evidence>
<comment type="subcellular location">
    <subcellularLocation>
        <location evidence="1 9">Secreted</location>
    </subcellularLocation>
</comment>
<evidence type="ECO:0000256" key="9">
    <source>
        <dbReference type="RuleBase" id="RU361150"/>
    </source>
</evidence>
<dbReference type="GO" id="GO:0006955">
    <property type="term" value="P:immune response"/>
    <property type="evidence" value="ECO:0007669"/>
    <property type="project" value="InterPro"/>
</dbReference>
<evidence type="ECO:0000313" key="11">
    <source>
        <dbReference type="EMBL" id="KAG5281130.1"/>
    </source>
</evidence>
<dbReference type="GO" id="GO:0008009">
    <property type="term" value="F:chemokine activity"/>
    <property type="evidence" value="ECO:0007669"/>
    <property type="project" value="InterPro"/>
</dbReference>